<evidence type="ECO:0000256" key="9">
    <source>
        <dbReference type="ARBA" id="ARBA00052530"/>
    </source>
</evidence>
<dbReference type="Pfam" id="PF03015">
    <property type="entry name" value="Sterile"/>
    <property type="match status" value="1"/>
</dbReference>
<keyword evidence="8 10" id="KW-0472">Membrane</keyword>
<dbReference type="InterPro" id="IPR026055">
    <property type="entry name" value="FAR"/>
</dbReference>
<reference evidence="13" key="2">
    <citation type="submission" date="2020-05" db="UniProtKB">
        <authorList>
            <consortium name="EnsemblMetazoa"/>
        </authorList>
    </citation>
    <scope>IDENTIFICATION</scope>
    <source>
        <strain evidence="13">A-37</strain>
    </source>
</reference>
<accession>A0A182MC99</accession>
<evidence type="ECO:0000313" key="14">
    <source>
        <dbReference type="Proteomes" id="UP000075883"/>
    </source>
</evidence>
<keyword evidence="3 10" id="KW-0444">Lipid biosynthesis</keyword>
<protein>
    <recommendedName>
        <fullName evidence="10">Fatty acyl-CoA reductase</fullName>
        <ecNumber evidence="10">1.2.1.84</ecNumber>
    </recommendedName>
</protein>
<evidence type="ECO:0000256" key="8">
    <source>
        <dbReference type="ARBA" id="ARBA00023136"/>
    </source>
</evidence>
<keyword evidence="5 10" id="KW-0521">NADP</keyword>
<feature type="domain" description="Fatty acyl-CoA reductase C-terminal" evidence="11">
    <location>
        <begin position="456"/>
        <end position="549"/>
    </location>
</feature>
<comment type="subcellular location">
    <subcellularLocation>
        <location evidence="1">Membrane</location>
        <topology evidence="1">Multi-pass membrane protein</topology>
    </subcellularLocation>
</comment>
<evidence type="ECO:0000313" key="13">
    <source>
        <dbReference type="EnsemblMetazoa" id="ACUA014758-PA"/>
    </source>
</evidence>
<keyword evidence="14" id="KW-1185">Reference proteome</keyword>
<dbReference type="AlphaFoldDB" id="A0A182MC99"/>
<evidence type="ECO:0000256" key="2">
    <source>
        <dbReference type="ARBA" id="ARBA00005928"/>
    </source>
</evidence>
<reference evidence="14" key="1">
    <citation type="submission" date="2013-09" db="EMBL/GenBank/DDBJ databases">
        <title>The Genome Sequence of Anopheles culicifacies species A.</title>
        <authorList>
            <consortium name="The Broad Institute Genomics Platform"/>
            <person name="Neafsey D.E."/>
            <person name="Besansky N."/>
            <person name="Howell P."/>
            <person name="Walton C."/>
            <person name="Young S.K."/>
            <person name="Zeng Q."/>
            <person name="Gargeya S."/>
            <person name="Fitzgerald M."/>
            <person name="Haas B."/>
            <person name="Abouelleil A."/>
            <person name="Allen A.W."/>
            <person name="Alvarado L."/>
            <person name="Arachchi H.M."/>
            <person name="Berlin A.M."/>
            <person name="Chapman S.B."/>
            <person name="Gainer-Dewar J."/>
            <person name="Goldberg J."/>
            <person name="Griggs A."/>
            <person name="Gujja S."/>
            <person name="Hansen M."/>
            <person name="Howarth C."/>
            <person name="Imamovic A."/>
            <person name="Ireland A."/>
            <person name="Larimer J."/>
            <person name="McCowan C."/>
            <person name="Murphy C."/>
            <person name="Pearson M."/>
            <person name="Poon T.W."/>
            <person name="Priest M."/>
            <person name="Roberts A."/>
            <person name="Saif S."/>
            <person name="Shea T."/>
            <person name="Sisk P."/>
            <person name="Sykes S."/>
            <person name="Wortman J."/>
            <person name="Nusbaum C."/>
            <person name="Birren B."/>
        </authorList>
    </citation>
    <scope>NUCLEOTIDE SEQUENCE [LARGE SCALE GENOMIC DNA]</scope>
    <source>
        <strain evidence="14">A-37</strain>
    </source>
</reference>
<organism evidence="13 14">
    <name type="scientific">Anopheles culicifacies</name>
    <dbReference type="NCBI Taxonomy" id="139723"/>
    <lineage>
        <taxon>Eukaryota</taxon>
        <taxon>Metazoa</taxon>
        <taxon>Ecdysozoa</taxon>
        <taxon>Arthropoda</taxon>
        <taxon>Hexapoda</taxon>
        <taxon>Insecta</taxon>
        <taxon>Pterygota</taxon>
        <taxon>Neoptera</taxon>
        <taxon>Endopterygota</taxon>
        <taxon>Diptera</taxon>
        <taxon>Nematocera</taxon>
        <taxon>Culicoidea</taxon>
        <taxon>Culicidae</taxon>
        <taxon>Anophelinae</taxon>
        <taxon>Anopheles</taxon>
        <taxon>culicifacies species complex</taxon>
    </lineage>
</organism>
<dbReference type="CDD" id="cd09071">
    <property type="entry name" value="FAR_C"/>
    <property type="match status" value="1"/>
</dbReference>
<keyword evidence="4 10" id="KW-0812">Transmembrane</keyword>
<dbReference type="FunFam" id="3.40.50.720:FF:000143">
    <property type="entry name" value="Fatty acyl-CoA reductase"/>
    <property type="match status" value="1"/>
</dbReference>
<dbReference type="STRING" id="139723.A0A182MC99"/>
<dbReference type="GO" id="GO:0016020">
    <property type="term" value="C:membrane"/>
    <property type="evidence" value="ECO:0007669"/>
    <property type="project" value="UniProtKB-SubCell"/>
</dbReference>
<comment type="similarity">
    <text evidence="2 10">Belongs to the fatty acyl-CoA reductase family.</text>
</comment>
<dbReference type="GO" id="GO:0080019">
    <property type="term" value="F:alcohol-forming very long-chain fatty acyl-CoA reductase activity"/>
    <property type="evidence" value="ECO:0007669"/>
    <property type="project" value="InterPro"/>
</dbReference>
<dbReference type="GO" id="GO:0102965">
    <property type="term" value="F:alcohol-forming long-chain fatty acyl-CoA reductase activity"/>
    <property type="evidence" value="ECO:0007669"/>
    <property type="project" value="UniProtKB-EC"/>
</dbReference>
<evidence type="ECO:0000256" key="10">
    <source>
        <dbReference type="RuleBase" id="RU363097"/>
    </source>
</evidence>
<evidence type="ECO:0000259" key="11">
    <source>
        <dbReference type="Pfam" id="PF03015"/>
    </source>
</evidence>
<evidence type="ECO:0000256" key="6">
    <source>
        <dbReference type="ARBA" id="ARBA00022989"/>
    </source>
</evidence>
<dbReference type="Proteomes" id="UP000075883">
    <property type="component" value="Unassembled WGS sequence"/>
</dbReference>
<dbReference type="Pfam" id="PF07993">
    <property type="entry name" value="NAD_binding_4"/>
    <property type="match status" value="1"/>
</dbReference>
<dbReference type="EMBL" id="AXCM01005368">
    <property type="status" value="NOT_ANNOTATED_CDS"/>
    <property type="molecule type" value="Genomic_DNA"/>
</dbReference>
<dbReference type="GO" id="GO:0035336">
    <property type="term" value="P:long-chain fatty-acyl-CoA metabolic process"/>
    <property type="evidence" value="ECO:0007669"/>
    <property type="project" value="TreeGrafter"/>
</dbReference>
<evidence type="ECO:0000256" key="7">
    <source>
        <dbReference type="ARBA" id="ARBA00023098"/>
    </source>
</evidence>
<dbReference type="CDD" id="cd05236">
    <property type="entry name" value="FAR-N_SDR_e"/>
    <property type="match status" value="1"/>
</dbReference>
<dbReference type="PANTHER" id="PTHR11011:SF107">
    <property type="entry name" value="FATTY ACYL-COA REDUCTASE"/>
    <property type="match status" value="1"/>
</dbReference>
<keyword evidence="7 10" id="KW-0443">Lipid metabolism</keyword>
<evidence type="ECO:0000256" key="1">
    <source>
        <dbReference type="ARBA" id="ARBA00004141"/>
    </source>
</evidence>
<dbReference type="EnsemblMetazoa" id="ACUA014758-RA">
    <property type="protein sequence ID" value="ACUA014758-PA"/>
    <property type="gene ID" value="ACUA014758"/>
</dbReference>
<keyword evidence="6 10" id="KW-1133">Transmembrane helix</keyword>
<dbReference type="SUPFAM" id="SSF51735">
    <property type="entry name" value="NAD(P)-binding Rossmann-fold domains"/>
    <property type="match status" value="1"/>
</dbReference>
<dbReference type="GO" id="GO:0005777">
    <property type="term" value="C:peroxisome"/>
    <property type="evidence" value="ECO:0007669"/>
    <property type="project" value="TreeGrafter"/>
</dbReference>
<dbReference type="EC" id="1.2.1.84" evidence="10"/>
<dbReference type="Gene3D" id="3.40.50.720">
    <property type="entry name" value="NAD(P)-binding Rossmann-like Domain"/>
    <property type="match status" value="1"/>
</dbReference>
<name>A0A182MC99_9DIPT</name>
<evidence type="ECO:0000256" key="3">
    <source>
        <dbReference type="ARBA" id="ARBA00022516"/>
    </source>
</evidence>
<evidence type="ECO:0000256" key="5">
    <source>
        <dbReference type="ARBA" id="ARBA00022857"/>
    </source>
</evidence>
<feature type="transmembrane region" description="Helical" evidence="10">
    <location>
        <begin position="570"/>
        <end position="588"/>
    </location>
</feature>
<dbReference type="InterPro" id="IPR033640">
    <property type="entry name" value="FAR_C"/>
</dbReference>
<comment type="function">
    <text evidence="10">Catalyzes the reduction of fatty acyl-CoA to fatty alcohols.</text>
</comment>
<sequence length="592" mass="66460">MQTRPVGARLLDPAPRFTHEIKRSTRWKTSTGTIIASCKIADAAYSWSNERIPSNERNADGHRHSSRMLAEPLDTEHVLPGKAKCLPLDENNNADEMVGVTDALVPFYDGKSVLVTGGTGFLGKVLIEKLLRSCEGVSAIYILLRPKRGLTSEQRYREFVRHPVFERIRAKTPQLLEKLICVGGDISLPLLGLSESDRRTLLDRVQVVFHVAATVRFNEALVEAAILNTIGTKQLLELCTGMRQLQSVVHVSTAYSNACRREVDEVVYPPPMDPDRFIQCVQLLPGEVIGAIATQLQGAHPNTYTLTKAITEQLVAQYAERLPLCIVRPSIVTGAVAEPYPGWIDNVHGITGIMMEIGRGTISSIMCDERCTMDVIPVDIVCNTLIAAAWENANTTVTPIRVYNCTSGQVNGIKWHEYGRITQSCAVRNPTKHVLLYPGFRFRTNRLVHKLVELLLHFLPAYLFDALVRARGGQPIMARLARRFQRAADTGEFFAMHEWTFRNGNLRRLGARVRRDRAADGFRCDVTGLDWEAYIEAYMLGIRRFVLKDDMDSLDQARAKLRRLLWFKRALQLAGLLLVYYLCALLFYPSGA</sequence>
<evidence type="ECO:0000259" key="12">
    <source>
        <dbReference type="Pfam" id="PF07993"/>
    </source>
</evidence>
<keyword evidence="10" id="KW-0560">Oxidoreductase</keyword>
<feature type="domain" description="Thioester reductase (TE)" evidence="12">
    <location>
        <begin position="115"/>
        <end position="384"/>
    </location>
</feature>
<evidence type="ECO:0000256" key="4">
    <source>
        <dbReference type="ARBA" id="ARBA00022692"/>
    </source>
</evidence>
<dbReference type="PANTHER" id="PTHR11011">
    <property type="entry name" value="MALE STERILITY PROTEIN 2-RELATED"/>
    <property type="match status" value="1"/>
</dbReference>
<dbReference type="InterPro" id="IPR013120">
    <property type="entry name" value="FAR_NAD-bd"/>
</dbReference>
<comment type="catalytic activity">
    <reaction evidence="9 10">
        <text>a long-chain fatty acyl-CoA + 2 NADPH + 2 H(+) = a long-chain primary fatty alcohol + 2 NADP(+) + CoA</text>
        <dbReference type="Rhea" id="RHEA:52716"/>
        <dbReference type="ChEBI" id="CHEBI:15378"/>
        <dbReference type="ChEBI" id="CHEBI:57287"/>
        <dbReference type="ChEBI" id="CHEBI:57783"/>
        <dbReference type="ChEBI" id="CHEBI:58349"/>
        <dbReference type="ChEBI" id="CHEBI:77396"/>
        <dbReference type="ChEBI" id="CHEBI:83139"/>
        <dbReference type="EC" id="1.2.1.84"/>
    </reaction>
</comment>
<proteinExistence type="inferred from homology"/>
<dbReference type="VEuPathDB" id="VectorBase:ACUA014758"/>
<dbReference type="InterPro" id="IPR036291">
    <property type="entry name" value="NAD(P)-bd_dom_sf"/>
</dbReference>